<organism evidence="4 5">
    <name type="scientific">Rehmannia glutinosa</name>
    <name type="common">Chinese foxglove</name>
    <dbReference type="NCBI Taxonomy" id="99300"/>
    <lineage>
        <taxon>Eukaryota</taxon>
        <taxon>Viridiplantae</taxon>
        <taxon>Streptophyta</taxon>
        <taxon>Embryophyta</taxon>
        <taxon>Tracheophyta</taxon>
        <taxon>Spermatophyta</taxon>
        <taxon>Magnoliopsida</taxon>
        <taxon>eudicotyledons</taxon>
        <taxon>Gunneridae</taxon>
        <taxon>Pentapetalae</taxon>
        <taxon>asterids</taxon>
        <taxon>lamiids</taxon>
        <taxon>Lamiales</taxon>
        <taxon>Orobanchaceae</taxon>
        <taxon>Rehmannieae</taxon>
        <taxon>Rehmannia</taxon>
    </lineage>
</organism>
<feature type="region of interest" description="Disordered" evidence="3">
    <location>
        <begin position="29"/>
        <end position="54"/>
    </location>
</feature>
<evidence type="ECO:0008006" key="6">
    <source>
        <dbReference type="Google" id="ProtNLM"/>
    </source>
</evidence>
<feature type="repeat" description="PPR" evidence="2">
    <location>
        <begin position="149"/>
        <end position="183"/>
    </location>
</feature>
<comment type="caution">
    <text evidence="4">The sequence shown here is derived from an EMBL/GenBank/DDBJ whole genome shotgun (WGS) entry which is preliminary data.</text>
</comment>
<accession>A0ABR0X9X7</accession>
<protein>
    <recommendedName>
        <fullName evidence="6">Pentatricopeptide repeat-containing protein</fullName>
    </recommendedName>
</protein>
<evidence type="ECO:0000256" key="2">
    <source>
        <dbReference type="PROSITE-ProRule" id="PRU00708"/>
    </source>
</evidence>
<dbReference type="PANTHER" id="PTHR47926">
    <property type="entry name" value="PENTATRICOPEPTIDE REPEAT-CONTAINING PROTEIN"/>
    <property type="match status" value="1"/>
</dbReference>
<keyword evidence="1" id="KW-0677">Repeat</keyword>
<evidence type="ECO:0000256" key="1">
    <source>
        <dbReference type="ARBA" id="ARBA00022737"/>
    </source>
</evidence>
<dbReference type="SUPFAM" id="SSF48452">
    <property type="entry name" value="TPR-like"/>
    <property type="match status" value="1"/>
</dbReference>
<evidence type="ECO:0000256" key="3">
    <source>
        <dbReference type="SAM" id="MobiDB-lite"/>
    </source>
</evidence>
<dbReference type="Pfam" id="PF20431">
    <property type="entry name" value="E_motif"/>
    <property type="match status" value="1"/>
</dbReference>
<dbReference type="PROSITE" id="PS51375">
    <property type="entry name" value="PPR"/>
    <property type="match status" value="3"/>
</dbReference>
<dbReference type="Pfam" id="PF13041">
    <property type="entry name" value="PPR_2"/>
    <property type="match status" value="2"/>
</dbReference>
<evidence type="ECO:0000313" key="5">
    <source>
        <dbReference type="Proteomes" id="UP001318860"/>
    </source>
</evidence>
<evidence type="ECO:0000313" key="4">
    <source>
        <dbReference type="EMBL" id="KAK6155847.1"/>
    </source>
</evidence>
<keyword evidence="5" id="KW-1185">Reference proteome</keyword>
<dbReference type="InterPro" id="IPR046848">
    <property type="entry name" value="E_motif"/>
</dbReference>
<proteinExistence type="predicted"/>
<dbReference type="Proteomes" id="UP001318860">
    <property type="component" value="Unassembled WGS sequence"/>
</dbReference>
<reference evidence="4 5" key="1">
    <citation type="journal article" date="2021" name="Comput. Struct. Biotechnol. J.">
        <title>De novo genome assembly of the potent medicinal plant Rehmannia glutinosa using nanopore technology.</title>
        <authorList>
            <person name="Ma L."/>
            <person name="Dong C."/>
            <person name="Song C."/>
            <person name="Wang X."/>
            <person name="Zheng X."/>
            <person name="Niu Y."/>
            <person name="Chen S."/>
            <person name="Feng W."/>
        </authorList>
    </citation>
    <scope>NUCLEOTIDE SEQUENCE [LARGE SCALE GENOMIC DNA]</scope>
    <source>
        <strain evidence="4">DH-2019</strain>
    </source>
</reference>
<feature type="repeat" description="PPR" evidence="2">
    <location>
        <begin position="380"/>
        <end position="415"/>
    </location>
</feature>
<dbReference type="PANTHER" id="PTHR47926:SF515">
    <property type="entry name" value="UMP-CMP KINASE"/>
    <property type="match status" value="1"/>
</dbReference>
<gene>
    <name evidence="4" type="ORF">DH2020_010095</name>
</gene>
<sequence length="599" mass="67917">MNLCLHPPSLERTFSCSAAKKKNDKHDTIYRNKKTNPPFPKSFPTPLLPDQKTRPESKIQALETVINKLESSVKNGIVINDPQIFASLLETCFQLKAIDYGIKIHKLIPDKLLRKNVGILSKLLRLYACNGQLEKAHEMFDEMPDRNSSAFAWNSLISGYAETGSYEDALALYFQMVEEGVKPDQYTFPRVLKACGGVGMIQVGEELHRQVIRSGFGNNTFVLNALVDMYAKCGNIVRARKVFNSIEKKELVSWNSMINGYVRHGVITKALFVLRWMIKEECEPDSVTLSAILTGMSPYKIGAQIHGWALRKGIEWNLSVANSLIIFYSNQNDLSKARWLFECMPIRDVVSWNSIISAHSKDFLALEYFNRMTDSDLSPDSITFVSLLSACAHLGTIRDGERIFSMLMERYQISPSMEHYACMVNLYGRAGLIDEAYDFIINKMEIEAGPTVWGALLYGCYLHGNADVGEIAAHHLFEMEPDGEHNFELLIKIYSKADRLKDVERIRGMMIERGLEFTISIAVHHNLGCYCKLLTFKDNALALCNHFAGKRTKMPSFAVEAKENQGGDNAVTLSDIDQFLFENFRSMYQTEYEKKISTK</sequence>
<dbReference type="InterPro" id="IPR002885">
    <property type="entry name" value="PPR_rpt"/>
</dbReference>
<dbReference type="InterPro" id="IPR011990">
    <property type="entry name" value="TPR-like_helical_dom_sf"/>
</dbReference>
<dbReference type="EMBL" id="JABTTQ020000005">
    <property type="protein sequence ID" value="KAK6155847.1"/>
    <property type="molecule type" value="Genomic_DNA"/>
</dbReference>
<dbReference type="InterPro" id="IPR046960">
    <property type="entry name" value="PPR_At4g14850-like_plant"/>
</dbReference>
<feature type="compositionally biased region" description="Pro residues" evidence="3">
    <location>
        <begin position="37"/>
        <end position="47"/>
    </location>
</feature>
<name>A0ABR0X9X7_REHGL</name>
<feature type="repeat" description="PPR" evidence="2">
    <location>
        <begin position="250"/>
        <end position="284"/>
    </location>
</feature>
<dbReference type="Gene3D" id="1.25.40.10">
    <property type="entry name" value="Tetratricopeptide repeat domain"/>
    <property type="match status" value="4"/>
</dbReference>
<dbReference type="Pfam" id="PF13812">
    <property type="entry name" value="PPR_3"/>
    <property type="match status" value="1"/>
</dbReference>
<dbReference type="Pfam" id="PF01535">
    <property type="entry name" value="PPR"/>
    <property type="match status" value="3"/>
</dbReference>
<dbReference type="NCBIfam" id="TIGR00756">
    <property type="entry name" value="PPR"/>
    <property type="match status" value="3"/>
</dbReference>